<protein>
    <submittedName>
        <fullName evidence="1">Uncharacterized protein</fullName>
    </submittedName>
</protein>
<reference evidence="1 2" key="2">
    <citation type="journal article" date="2022" name="Mol. Ecol. Resour.">
        <title>The genomes of chicory, endive, great burdock and yacon provide insights into Asteraceae paleo-polyploidization history and plant inulin production.</title>
        <authorList>
            <person name="Fan W."/>
            <person name="Wang S."/>
            <person name="Wang H."/>
            <person name="Wang A."/>
            <person name="Jiang F."/>
            <person name="Liu H."/>
            <person name="Zhao H."/>
            <person name="Xu D."/>
            <person name="Zhang Y."/>
        </authorList>
    </citation>
    <scope>NUCLEOTIDE SEQUENCE [LARGE SCALE GENOMIC DNA]</scope>
    <source>
        <strain evidence="2">cv. Yunnan</strain>
        <tissue evidence="1">Leaves</tissue>
    </source>
</reference>
<keyword evidence="2" id="KW-1185">Reference proteome</keyword>
<dbReference type="EMBL" id="CM042043">
    <property type="protein sequence ID" value="KAI3694808.1"/>
    <property type="molecule type" value="Genomic_DNA"/>
</dbReference>
<reference evidence="2" key="1">
    <citation type="journal article" date="2022" name="Mol. Ecol. Resour.">
        <title>The genomes of chicory, endive, great burdock and yacon provide insights into Asteraceae palaeo-polyploidization history and plant inulin production.</title>
        <authorList>
            <person name="Fan W."/>
            <person name="Wang S."/>
            <person name="Wang H."/>
            <person name="Wang A."/>
            <person name="Jiang F."/>
            <person name="Liu H."/>
            <person name="Zhao H."/>
            <person name="Xu D."/>
            <person name="Zhang Y."/>
        </authorList>
    </citation>
    <scope>NUCLEOTIDE SEQUENCE [LARGE SCALE GENOMIC DNA]</scope>
    <source>
        <strain evidence="2">cv. Yunnan</strain>
    </source>
</reference>
<accession>A0ACB8ZB34</accession>
<organism evidence="1 2">
    <name type="scientific">Smallanthus sonchifolius</name>
    <dbReference type="NCBI Taxonomy" id="185202"/>
    <lineage>
        <taxon>Eukaryota</taxon>
        <taxon>Viridiplantae</taxon>
        <taxon>Streptophyta</taxon>
        <taxon>Embryophyta</taxon>
        <taxon>Tracheophyta</taxon>
        <taxon>Spermatophyta</taxon>
        <taxon>Magnoliopsida</taxon>
        <taxon>eudicotyledons</taxon>
        <taxon>Gunneridae</taxon>
        <taxon>Pentapetalae</taxon>
        <taxon>asterids</taxon>
        <taxon>campanulids</taxon>
        <taxon>Asterales</taxon>
        <taxon>Asteraceae</taxon>
        <taxon>Asteroideae</taxon>
        <taxon>Heliantheae alliance</taxon>
        <taxon>Millerieae</taxon>
        <taxon>Smallanthus</taxon>
    </lineage>
</organism>
<evidence type="ECO:0000313" key="1">
    <source>
        <dbReference type="EMBL" id="KAI3694808.1"/>
    </source>
</evidence>
<gene>
    <name evidence="1" type="ORF">L1987_77789</name>
</gene>
<comment type="caution">
    <text evidence="1">The sequence shown here is derived from an EMBL/GenBank/DDBJ whole genome shotgun (WGS) entry which is preliminary data.</text>
</comment>
<sequence length="608" mass="67858">MFNTVVRGHIMENFEPAECEEMFKSFAQAKQQYPSTRTSIPSARAPTSSPRGVHQSAFHDLQRTVEDISKSLKDRQGGPSSSSNASVMGVSVRSVEEKVVAEDDPYSCRYNIPSPEEVKKIDWRARFAETDAKMAEEHVDEEIIVEVPAKKVEEKKKGAEMQTPEINPTRVPYPARLLPFKQDREHGHFLELFKQLKVNLSLIETLQRMPKYGKFLKDLLSNKKKLEEVSKVSLSEQCSAVVQNKLPEKLGDSGHFTIPCLLGSLPLHHALADLGASINLMPYSLYKQLDLGEPQPTRMSISLVDRSVKYPRGIVENLLVKVNKFVFPMDFDILDMEVDDGVPLILGRPFLRTAKALIDVFDGKLTLCVGGESSFSMPLRSSFLSADDDVYSLSEILAQAEQMVCKAPIVESVEDPGDPGGSLEVISIENPIHELPPNLCSKREAAEPTPSPNTLRSMPPRKRTRTVIESSDFRMVQTPSVGKFKGDKLLGYLRHVIFGPGRYKLCWKDLNITCKITLLFGSSMIGLMWNTGRPWRMKAIPVRIKGKPPDRLGFALNLEREIIGNKVPGVVRPARTQSPFGRVRMLLSLCKGNPAVCATVTEMLYGAH</sequence>
<name>A0ACB8ZB34_9ASTR</name>
<proteinExistence type="predicted"/>
<dbReference type="Proteomes" id="UP001056120">
    <property type="component" value="Linkage Group LG26"/>
</dbReference>
<evidence type="ECO:0000313" key="2">
    <source>
        <dbReference type="Proteomes" id="UP001056120"/>
    </source>
</evidence>